<evidence type="ECO:0000313" key="1">
    <source>
        <dbReference type="EMBL" id="CAK8683894.1"/>
    </source>
</evidence>
<gene>
    <name evidence="1" type="ORF">CVLEPA_LOCUS14909</name>
</gene>
<keyword evidence="2" id="KW-1185">Reference proteome</keyword>
<accession>A0ABP0FZR7</accession>
<proteinExistence type="predicted"/>
<dbReference type="Proteomes" id="UP001642483">
    <property type="component" value="Unassembled WGS sequence"/>
</dbReference>
<protein>
    <submittedName>
        <fullName evidence="1">Uncharacterized protein</fullName>
    </submittedName>
</protein>
<organism evidence="1 2">
    <name type="scientific">Clavelina lepadiformis</name>
    <name type="common">Light-bulb sea squirt</name>
    <name type="synonym">Ascidia lepadiformis</name>
    <dbReference type="NCBI Taxonomy" id="159417"/>
    <lineage>
        <taxon>Eukaryota</taxon>
        <taxon>Metazoa</taxon>
        <taxon>Chordata</taxon>
        <taxon>Tunicata</taxon>
        <taxon>Ascidiacea</taxon>
        <taxon>Aplousobranchia</taxon>
        <taxon>Clavelinidae</taxon>
        <taxon>Clavelina</taxon>
    </lineage>
</organism>
<reference evidence="1 2" key="1">
    <citation type="submission" date="2024-02" db="EMBL/GenBank/DDBJ databases">
        <authorList>
            <person name="Daric V."/>
            <person name="Darras S."/>
        </authorList>
    </citation>
    <scope>NUCLEOTIDE SEQUENCE [LARGE SCALE GENOMIC DNA]</scope>
</reference>
<sequence length="58" mass="6397">MPVLNKHQANVSTFDFGTYVLTATRMYHGDSKLIRGSIELQEEMVQGVGDAKVASEIL</sequence>
<name>A0ABP0FZR7_CLALP</name>
<evidence type="ECO:0000313" key="2">
    <source>
        <dbReference type="Proteomes" id="UP001642483"/>
    </source>
</evidence>
<dbReference type="EMBL" id="CAWYQH010000097">
    <property type="protein sequence ID" value="CAK8683894.1"/>
    <property type="molecule type" value="Genomic_DNA"/>
</dbReference>
<comment type="caution">
    <text evidence="1">The sequence shown here is derived from an EMBL/GenBank/DDBJ whole genome shotgun (WGS) entry which is preliminary data.</text>
</comment>